<evidence type="ECO:0000313" key="2">
    <source>
        <dbReference type="Proteomes" id="UP001056120"/>
    </source>
</evidence>
<evidence type="ECO:0000313" key="1">
    <source>
        <dbReference type="EMBL" id="KAI3809155.1"/>
    </source>
</evidence>
<reference evidence="1 2" key="2">
    <citation type="journal article" date="2022" name="Mol. Ecol. Resour.">
        <title>The genomes of chicory, endive, great burdock and yacon provide insights into Asteraceae paleo-polyploidization history and plant inulin production.</title>
        <authorList>
            <person name="Fan W."/>
            <person name="Wang S."/>
            <person name="Wang H."/>
            <person name="Wang A."/>
            <person name="Jiang F."/>
            <person name="Liu H."/>
            <person name="Zhao H."/>
            <person name="Xu D."/>
            <person name="Zhang Y."/>
        </authorList>
    </citation>
    <scope>NUCLEOTIDE SEQUENCE [LARGE SCALE GENOMIC DNA]</scope>
    <source>
        <strain evidence="2">cv. Yunnan</strain>
        <tissue evidence="1">Leaves</tissue>
    </source>
</reference>
<protein>
    <submittedName>
        <fullName evidence="1">Uncharacterized protein</fullName>
    </submittedName>
</protein>
<gene>
    <name evidence="1" type="ORF">L1987_25125</name>
</gene>
<name>A0ACB9INS7_9ASTR</name>
<dbReference type="EMBL" id="CM042025">
    <property type="protein sequence ID" value="KAI3809155.1"/>
    <property type="molecule type" value="Genomic_DNA"/>
</dbReference>
<sequence length="141" mass="15745">MHSIARGLAERLTEKANSDSESALEAEIDESDVADWSPNGPFYKTTKGQVDINMYKAKKQMIKLIAYSISGLAYLKFMGNEFGHPKRVEFPMTSNGFSFSLAKRDCDLLARKRVHQNLLSFDKDVGTNLVISFSVSDTARS</sequence>
<comment type="caution">
    <text evidence="1">The sequence shown here is derived from an EMBL/GenBank/DDBJ whole genome shotgun (WGS) entry which is preliminary data.</text>
</comment>
<keyword evidence="2" id="KW-1185">Reference proteome</keyword>
<organism evidence="1 2">
    <name type="scientific">Smallanthus sonchifolius</name>
    <dbReference type="NCBI Taxonomy" id="185202"/>
    <lineage>
        <taxon>Eukaryota</taxon>
        <taxon>Viridiplantae</taxon>
        <taxon>Streptophyta</taxon>
        <taxon>Embryophyta</taxon>
        <taxon>Tracheophyta</taxon>
        <taxon>Spermatophyta</taxon>
        <taxon>Magnoliopsida</taxon>
        <taxon>eudicotyledons</taxon>
        <taxon>Gunneridae</taxon>
        <taxon>Pentapetalae</taxon>
        <taxon>asterids</taxon>
        <taxon>campanulids</taxon>
        <taxon>Asterales</taxon>
        <taxon>Asteraceae</taxon>
        <taxon>Asteroideae</taxon>
        <taxon>Heliantheae alliance</taxon>
        <taxon>Millerieae</taxon>
        <taxon>Smallanthus</taxon>
    </lineage>
</organism>
<reference evidence="2" key="1">
    <citation type="journal article" date="2022" name="Mol. Ecol. Resour.">
        <title>The genomes of chicory, endive, great burdock and yacon provide insights into Asteraceae palaeo-polyploidization history and plant inulin production.</title>
        <authorList>
            <person name="Fan W."/>
            <person name="Wang S."/>
            <person name="Wang H."/>
            <person name="Wang A."/>
            <person name="Jiang F."/>
            <person name="Liu H."/>
            <person name="Zhao H."/>
            <person name="Xu D."/>
            <person name="Zhang Y."/>
        </authorList>
    </citation>
    <scope>NUCLEOTIDE SEQUENCE [LARGE SCALE GENOMIC DNA]</scope>
    <source>
        <strain evidence="2">cv. Yunnan</strain>
    </source>
</reference>
<dbReference type="Proteomes" id="UP001056120">
    <property type="component" value="Linkage Group LG08"/>
</dbReference>
<accession>A0ACB9INS7</accession>
<proteinExistence type="predicted"/>